<reference evidence="2 4" key="1">
    <citation type="journal article" date="2017" name="Poromechanics V (2013)">
        <title>Genomic Characterization of the Arsenic-Tolerant Actinobacterium, &lt;i&gt;Rhodococcus erythropolis&lt;/i&gt; S43.</title>
        <authorList>
            <person name="Retamal-Morales G."/>
            <person name="Mehnert M."/>
            <person name="Schwabe R."/>
            <person name="Tischler D."/>
            <person name="Schloemann M."/>
            <person name="Levican G.J."/>
        </authorList>
    </citation>
    <scope>NUCLEOTIDE SEQUENCE [LARGE SCALE GENOMIC DNA]</scope>
    <source>
        <strain evidence="2 4">S43</strain>
    </source>
</reference>
<dbReference type="EMBL" id="MRBO01000249">
    <property type="protein sequence ID" value="KAB2586030.1"/>
    <property type="molecule type" value="Genomic_DNA"/>
</dbReference>
<comment type="caution">
    <text evidence="2">The sequence shown here is derived from an EMBL/GenBank/DDBJ whole genome shotgun (WGS) entry which is preliminary data.</text>
</comment>
<gene>
    <name evidence="2" type="ORF">BS297_07185</name>
    <name evidence="3" type="ORF">I3517_12730</name>
</gene>
<dbReference type="Proteomes" id="UP000325576">
    <property type="component" value="Unassembled WGS sequence"/>
</dbReference>
<dbReference type="KEGG" id="reb:XU06_31280"/>
<feature type="compositionally biased region" description="Low complexity" evidence="1">
    <location>
        <begin position="8"/>
        <end position="23"/>
    </location>
</feature>
<protein>
    <recommendedName>
        <fullName evidence="6">ADP ribosyltransferase domain-containing protein</fullName>
    </recommendedName>
</protein>
<evidence type="ECO:0000313" key="4">
    <source>
        <dbReference type="Proteomes" id="UP000325576"/>
    </source>
</evidence>
<accession>A0A5N5E9F5</accession>
<name>A0A5N5E9F5_RHOER</name>
<dbReference type="RefSeq" id="WP_046380369.1">
    <property type="nucleotide sequence ID" value="NZ_CP011297.1"/>
</dbReference>
<dbReference type="EMBL" id="JAECSB010000037">
    <property type="protein sequence ID" value="MBH5143484.1"/>
    <property type="molecule type" value="Genomic_DNA"/>
</dbReference>
<feature type="compositionally biased region" description="Basic and acidic residues" evidence="1">
    <location>
        <begin position="39"/>
        <end position="49"/>
    </location>
</feature>
<dbReference type="AlphaFoldDB" id="A0A5N5E9F5"/>
<evidence type="ECO:0000313" key="2">
    <source>
        <dbReference type="EMBL" id="KAB2586030.1"/>
    </source>
</evidence>
<keyword evidence="5" id="KW-1185">Reference proteome</keyword>
<evidence type="ECO:0008006" key="6">
    <source>
        <dbReference type="Google" id="ProtNLM"/>
    </source>
</evidence>
<evidence type="ECO:0000313" key="3">
    <source>
        <dbReference type="EMBL" id="MBH5143484.1"/>
    </source>
</evidence>
<dbReference type="Proteomes" id="UP000627573">
    <property type="component" value="Unassembled WGS sequence"/>
</dbReference>
<feature type="region of interest" description="Disordered" evidence="1">
    <location>
        <begin position="38"/>
        <end position="82"/>
    </location>
</feature>
<evidence type="ECO:0000256" key="1">
    <source>
        <dbReference type="SAM" id="MobiDB-lite"/>
    </source>
</evidence>
<feature type="region of interest" description="Disordered" evidence="1">
    <location>
        <begin position="1"/>
        <end position="23"/>
    </location>
</feature>
<proteinExistence type="predicted"/>
<sequence>MSRSYTRSSPDGVSGVVDVDGGNSNIATKKQALVIPEQRYAEREKERASARNLDSATEGMSLTRASKDLNRAFPRPGTAPITDARLRRNLPGEIELRKNLSSRQRKARSVAKRAVLDTMPGTQHRALNGLVSDPKTWAETNAALSRVNGDAVLLDDKQRKEVQRIDRAIQSAESKTGRGHLVYTEVTMPHPIAGQHDWPSNLQPGAVISFDRFTAGTHTLHELDAHRGPNDVAFEIETSRGMYLGQSDSGNNTAHVLPRGMHVEVVAIHNAPYERPGQPPGERIVVQLREITTTEAT</sequence>
<feature type="compositionally biased region" description="Polar residues" evidence="1">
    <location>
        <begin position="52"/>
        <end position="64"/>
    </location>
</feature>
<evidence type="ECO:0000313" key="5">
    <source>
        <dbReference type="Proteomes" id="UP000627573"/>
    </source>
</evidence>
<reference evidence="3 5" key="2">
    <citation type="submission" date="2020-12" db="EMBL/GenBank/DDBJ databases">
        <title>Draft genome sequence of furan degrading bacterial strain FUR100.</title>
        <authorList>
            <person name="Woiski C."/>
        </authorList>
    </citation>
    <scope>NUCLEOTIDE SEQUENCE [LARGE SCALE GENOMIC DNA]</scope>
    <source>
        <strain evidence="3 5">FUR100</strain>
    </source>
</reference>
<organism evidence="2 4">
    <name type="scientific">Rhodococcus erythropolis</name>
    <name type="common">Arthrobacter picolinophilus</name>
    <dbReference type="NCBI Taxonomy" id="1833"/>
    <lineage>
        <taxon>Bacteria</taxon>
        <taxon>Bacillati</taxon>
        <taxon>Actinomycetota</taxon>
        <taxon>Actinomycetes</taxon>
        <taxon>Mycobacteriales</taxon>
        <taxon>Nocardiaceae</taxon>
        <taxon>Rhodococcus</taxon>
        <taxon>Rhodococcus erythropolis group</taxon>
    </lineage>
</organism>